<dbReference type="EMBL" id="JACHXG010000005">
    <property type="protein sequence ID" value="MBB3089731.1"/>
    <property type="molecule type" value="Genomic_DNA"/>
</dbReference>
<proteinExistence type="predicted"/>
<dbReference type="PROSITE" id="PS51318">
    <property type="entry name" value="TAT"/>
    <property type="match status" value="1"/>
</dbReference>
<keyword evidence="4" id="KW-1185">Reference proteome</keyword>
<keyword evidence="3" id="KW-0378">Hydrolase</keyword>
<dbReference type="SUPFAM" id="SSF56281">
    <property type="entry name" value="Metallo-hydrolase/oxidoreductase"/>
    <property type="match status" value="1"/>
</dbReference>
<dbReference type="RefSeq" id="WP_221208844.1">
    <property type="nucleotide sequence ID" value="NZ_BMQT01000009.1"/>
</dbReference>
<gene>
    <name evidence="3" type="ORF">FHS12_002680</name>
</gene>
<dbReference type="AlphaFoldDB" id="A0A7W5A4V9"/>
<evidence type="ECO:0000313" key="3">
    <source>
        <dbReference type="EMBL" id="MBB3089731.1"/>
    </source>
</evidence>
<feature type="domain" description="Metallo-beta-lactamase" evidence="2">
    <location>
        <begin position="107"/>
        <end position="283"/>
    </location>
</feature>
<dbReference type="Gene3D" id="3.60.15.10">
    <property type="entry name" value="Ribonuclease Z/Hydroxyacylglutathione hydrolase-like"/>
    <property type="match status" value="1"/>
</dbReference>
<comment type="caution">
    <text evidence="3">The sequence shown here is derived from an EMBL/GenBank/DDBJ whole genome shotgun (WGS) entry which is preliminary data.</text>
</comment>
<dbReference type="InterPro" id="IPR006311">
    <property type="entry name" value="TAT_signal"/>
</dbReference>
<dbReference type="InterPro" id="IPR036866">
    <property type="entry name" value="RibonucZ/Hydroxyglut_hydro"/>
</dbReference>
<dbReference type="GO" id="GO:0008800">
    <property type="term" value="F:beta-lactamase activity"/>
    <property type="evidence" value="ECO:0007669"/>
    <property type="project" value="UniProtKB-EC"/>
</dbReference>
<reference evidence="3 4" key="1">
    <citation type="submission" date="2020-08" db="EMBL/GenBank/DDBJ databases">
        <title>Genomic Encyclopedia of Type Strains, Phase III (KMG-III): the genomes of soil and plant-associated and newly described type strains.</title>
        <authorList>
            <person name="Whitman W."/>
        </authorList>
    </citation>
    <scope>NUCLEOTIDE SEQUENCE [LARGE SCALE GENOMIC DNA]</scope>
    <source>
        <strain evidence="3 4">CECT 3302</strain>
    </source>
</reference>
<dbReference type="Pfam" id="PF00753">
    <property type="entry name" value="Lactamase_B"/>
    <property type="match status" value="1"/>
</dbReference>
<protein>
    <submittedName>
        <fullName evidence="3">Metallo-beta-lactamase class B</fullName>
        <ecNumber evidence="3">3.5.2.6</ecNumber>
    </submittedName>
</protein>
<dbReference type="InterPro" id="IPR001279">
    <property type="entry name" value="Metallo-B-lactamas"/>
</dbReference>
<dbReference type="Proteomes" id="UP000577707">
    <property type="component" value="Unassembled WGS sequence"/>
</dbReference>
<evidence type="ECO:0000256" key="1">
    <source>
        <dbReference type="SAM" id="MobiDB-lite"/>
    </source>
</evidence>
<sequence>MTDEQSDPIRRGVLSRRAALAIATIPVAAACATPARPADASRSSVASTPPRRPDAEMYYARAAELAGDDPVLLDVVRAQRAGWMPPKAPDPRPVRIFDDVAVVGTDFVQATALATSAGVVLIDALESSVEAEGILVPGLRAVGMNPAAIDSVIVAHGHADHFGGAQFVADRCGARVLMSKRDWDLVAEESPDVAPDRDLEIHDGQELRSGTTTVRLPLTPGHTRGTVSPTFPVHWNGRRHRAILWGGMGLPRSTRDRRAYLTSVRETSRRARREGIDVVLTNHGNVERLEEVAGLGRRAENPFILGRARTDRFWAVLEAMVRGRIADGT</sequence>
<organism evidence="3 4">
    <name type="scientific">Nocardioides albus</name>
    <dbReference type="NCBI Taxonomy" id="1841"/>
    <lineage>
        <taxon>Bacteria</taxon>
        <taxon>Bacillati</taxon>
        <taxon>Actinomycetota</taxon>
        <taxon>Actinomycetes</taxon>
        <taxon>Propionibacteriales</taxon>
        <taxon>Nocardioidaceae</taxon>
        <taxon>Nocardioides</taxon>
    </lineage>
</organism>
<evidence type="ECO:0000259" key="2">
    <source>
        <dbReference type="SMART" id="SM00849"/>
    </source>
</evidence>
<evidence type="ECO:0000313" key="4">
    <source>
        <dbReference type="Proteomes" id="UP000577707"/>
    </source>
</evidence>
<accession>A0A7W5A4V9</accession>
<dbReference type="EC" id="3.5.2.6" evidence="3"/>
<dbReference type="SMART" id="SM00849">
    <property type="entry name" value="Lactamase_B"/>
    <property type="match status" value="1"/>
</dbReference>
<feature type="region of interest" description="Disordered" evidence="1">
    <location>
        <begin position="32"/>
        <end position="52"/>
    </location>
</feature>
<name>A0A7W5A4V9_9ACTN</name>